<evidence type="ECO:0000259" key="10">
    <source>
        <dbReference type="PROSITE" id="PS50011"/>
    </source>
</evidence>
<evidence type="ECO:0000256" key="9">
    <source>
        <dbReference type="SAM" id="SignalP"/>
    </source>
</evidence>
<evidence type="ECO:0000256" key="3">
    <source>
        <dbReference type="ARBA" id="ARBA00022741"/>
    </source>
</evidence>
<dbReference type="PROSITE" id="PS50011">
    <property type="entry name" value="PROTEIN_KINASE_DOM"/>
    <property type="match status" value="1"/>
</dbReference>
<keyword evidence="2" id="KW-0808">Transferase</keyword>
<evidence type="ECO:0000256" key="8">
    <source>
        <dbReference type="SAM" id="Phobius"/>
    </source>
</evidence>
<evidence type="ECO:0000313" key="12">
    <source>
        <dbReference type="Proteomes" id="UP001497392"/>
    </source>
</evidence>
<feature type="chain" id="PRO_5045666332" evidence="9">
    <location>
        <begin position="28"/>
        <end position="1008"/>
    </location>
</feature>
<dbReference type="Pfam" id="PF07714">
    <property type="entry name" value="PK_Tyr_Ser-Thr"/>
    <property type="match status" value="1"/>
</dbReference>
<comment type="caution">
    <text evidence="11">The sequence shown here is derived from an EMBL/GenBank/DDBJ whole genome shotgun (WGS) entry which is preliminary data.</text>
</comment>
<keyword evidence="8" id="KW-0812">Transmembrane</keyword>
<evidence type="ECO:0000256" key="4">
    <source>
        <dbReference type="ARBA" id="ARBA00022777"/>
    </source>
</evidence>
<dbReference type="PROSITE" id="PS00108">
    <property type="entry name" value="PROTEIN_KINASE_ST"/>
    <property type="match status" value="1"/>
</dbReference>
<keyword evidence="4" id="KW-0418">Kinase</keyword>
<dbReference type="EMBL" id="CAXHTA020000011">
    <property type="protein sequence ID" value="CAL5224556.1"/>
    <property type="molecule type" value="Genomic_DNA"/>
</dbReference>
<evidence type="ECO:0000256" key="7">
    <source>
        <dbReference type="SAM" id="MobiDB-lite"/>
    </source>
</evidence>
<keyword evidence="9" id="KW-0732">Signal</keyword>
<feature type="region of interest" description="Disordered" evidence="7">
    <location>
        <begin position="368"/>
        <end position="393"/>
    </location>
</feature>
<dbReference type="InterPro" id="IPR000719">
    <property type="entry name" value="Prot_kinase_dom"/>
</dbReference>
<dbReference type="Gene3D" id="1.10.510.10">
    <property type="entry name" value="Transferase(Phosphotransferase) domain 1"/>
    <property type="match status" value="1"/>
</dbReference>
<feature type="compositionally biased region" description="Low complexity" evidence="7">
    <location>
        <begin position="86"/>
        <end position="110"/>
    </location>
</feature>
<protein>
    <submittedName>
        <fullName evidence="11">G7258 protein</fullName>
    </submittedName>
</protein>
<feature type="region of interest" description="Disordered" evidence="7">
    <location>
        <begin position="473"/>
        <end position="495"/>
    </location>
</feature>
<feature type="region of interest" description="Disordered" evidence="7">
    <location>
        <begin position="86"/>
        <end position="138"/>
    </location>
</feature>
<keyword evidence="1" id="KW-0723">Serine/threonine-protein kinase</keyword>
<feature type="transmembrane region" description="Helical" evidence="8">
    <location>
        <begin position="432"/>
        <end position="456"/>
    </location>
</feature>
<keyword evidence="12" id="KW-1185">Reference proteome</keyword>
<dbReference type="PROSITE" id="PS00107">
    <property type="entry name" value="PROTEIN_KINASE_ATP"/>
    <property type="match status" value="1"/>
</dbReference>
<sequence length="1008" mass="105217">MLRRPAAQWTAALLAALLTIHLRIASANSVGVQALDGQLQPPSSRLLVRRALLQVEAAVTDAASQGAGGNGNATATASAQPLAAESAAPAGSLTDAPAPAGIAASASAGPQLGTPDLGPPAGSPQLGQGGQVGPSLSRAAAPNLAPAVAPASSLIKPSRAQNSTHQPAPQDPWFKAAKKKAFPLISSIGAFQNGTAYTQDAYTATQASYVPSPPTPPPTPAPSANIGSLSSAISLLSFRMQFIVAGPGLVPWMYDPQFLAGMTDYLGPDSGVGNLTIRNWAEVNLANFPEVPTLLSLPQGPGNPIWLIMTGVTTGIQGYNRLISKIVPLTAAARSVDLIPFMVANGLNVSRVFLYNLDYGPTSQVPQYAPTPPSVPSVQVSGPNPRGAPVGLAPAPAPAAATLPAGGAGVSAAAPAESAPPQIAGSPQSNGALIGGVAGGGILALILAALACALYARTRRRLRWAEDVQKSGLQHSGVAEPLSQRRSEEGYGKLWHSPSRSPGGAFFGERSLGAGMGAGRGRGEPWEIDPAEIKIMQRSDGGPWVLGEGASGSVYKAQWRVQTVAVKMLSNTTEKQMEGFKREALILEDLKDTNIVQFMGACFEDSGDSMLVTEFMAGGNLFDAIGNDRDGKLGWYQRGRKIAMDVARGLDKMHSRHIIHLDLKSPNILLTAGGTAKIADVGLSKILINESTMMTSFQGTFEWAPPELINGGECSEKADIYSFGVILWEIVTAERPYRKQFRAARVPEECTEEIAALIKDCLSADPDQRPSSTAIFHVLQQQASLAPMQSNSGVASPQNSLGAPTNSSGHASPALSADESEGYTPSRHHRRVADVLPDTPKLSLSPGMSVGDRPPGLPKRPSRLAGPFGSAESPTSTSLPKDDARLRGHSSAEIATPVRPDPAKRVSFRDESPPSRSTEDSAMIPGPKPQWVNDTSRRKKLRLSSRSPPQSGAPPPGADSGMSRHDNEVIDDSGPAVPRSHFSAPGEQTEWALHDLESGPAVPRSSFA</sequence>
<evidence type="ECO:0000256" key="2">
    <source>
        <dbReference type="ARBA" id="ARBA00022679"/>
    </source>
</evidence>
<dbReference type="InterPro" id="IPR051681">
    <property type="entry name" value="Ser/Thr_Kinases-Pseudokinases"/>
</dbReference>
<evidence type="ECO:0000256" key="6">
    <source>
        <dbReference type="PROSITE-ProRule" id="PRU10141"/>
    </source>
</evidence>
<keyword evidence="5 6" id="KW-0067">ATP-binding</keyword>
<dbReference type="Proteomes" id="UP001497392">
    <property type="component" value="Unassembled WGS sequence"/>
</dbReference>
<gene>
    <name evidence="11" type="primary">g7258</name>
    <name evidence="11" type="ORF">VP750_LOCUS6215</name>
</gene>
<feature type="compositionally biased region" description="Basic and acidic residues" evidence="7">
    <location>
        <begin position="901"/>
        <end position="919"/>
    </location>
</feature>
<dbReference type="SMART" id="SM00220">
    <property type="entry name" value="S_TKc"/>
    <property type="match status" value="1"/>
</dbReference>
<feature type="domain" description="Protein kinase" evidence="10">
    <location>
        <begin position="540"/>
        <end position="785"/>
    </location>
</feature>
<accession>A0ABP1FZU8</accession>
<organism evidence="11 12">
    <name type="scientific">Coccomyxa viridis</name>
    <dbReference type="NCBI Taxonomy" id="1274662"/>
    <lineage>
        <taxon>Eukaryota</taxon>
        <taxon>Viridiplantae</taxon>
        <taxon>Chlorophyta</taxon>
        <taxon>core chlorophytes</taxon>
        <taxon>Trebouxiophyceae</taxon>
        <taxon>Trebouxiophyceae incertae sedis</taxon>
        <taxon>Coccomyxaceae</taxon>
        <taxon>Coccomyxa</taxon>
    </lineage>
</organism>
<dbReference type="CDD" id="cd13999">
    <property type="entry name" value="STKc_MAP3K-like"/>
    <property type="match status" value="1"/>
</dbReference>
<dbReference type="SUPFAM" id="SSF56112">
    <property type="entry name" value="Protein kinase-like (PK-like)"/>
    <property type="match status" value="1"/>
</dbReference>
<feature type="region of interest" description="Disordered" evidence="7">
    <location>
        <begin position="787"/>
        <end position="1008"/>
    </location>
</feature>
<proteinExistence type="predicted"/>
<keyword evidence="8" id="KW-0472">Membrane</keyword>
<dbReference type="PANTHER" id="PTHR44329">
    <property type="entry name" value="SERINE/THREONINE-PROTEIN KINASE TNNI3K-RELATED"/>
    <property type="match status" value="1"/>
</dbReference>
<dbReference type="InterPro" id="IPR001245">
    <property type="entry name" value="Ser-Thr/Tyr_kinase_cat_dom"/>
</dbReference>
<feature type="binding site" evidence="6">
    <location>
        <position position="567"/>
    </location>
    <ligand>
        <name>ATP</name>
        <dbReference type="ChEBI" id="CHEBI:30616"/>
    </ligand>
</feature>
<keyword evidence="3 6" id="KW-0547">Nucleotide-binding</keyword>
<evidence type="ECO:0000256" key="1">
    <source>
        <dbReference type="ARBA" id="ARBA00022527"/>
    </source>
</evidence>
<name>A0ABP1FZU8_9CHLO</name>
<keyword evidence="8" id="KW-1133">Transmembrane helix</keyword>
<dbReference type="InterPro" id="IPR011009">
    <property type="entry name" value="Kinase-like_dom_sf"/>
</dbReference>
<feature type="signal peptide" evidence="9">
    <location>
        <begin position="1"/>
        <end position="27"/>
    </location>
</feature>
<dbReference type="InterPro" id="IPR008271">
    <property type="entry name" value="Ser/Thr_kinase_AS"/>
</dbReference>
<reference evidence="11 12" key="1">
    <citation type="submission" date="2024-06" db="EMBL/GenBank/DDBJ databases">
        <authorList>
            <person name="Kraege A."/>
            <person name="Thomma B."/>
        </authorList>
    </citation>
    <scope>NUCLEOTIDE SEQUENCE [LARGE SCALE GENOMIC DNA]</scope>
</reference>
<evidence type="ECO:0000256" key="5">
    <source>
        <dbReference type="ARBA" id="ARBA00022840"/>
    </source>
</evidence>
<feature type="compositionally biased region" description="Low complexity" evidence="7">
    <location>
        <begin position="376"/>
        <end position="393"/>
    </location>
</feature>
<dbReference type="InterPro" id="IPR017441">
    <property type="entry name" value="Protein_kinase_ATP_BS"/>
</dbReference>
<evidence type="ECO:0000313" key="11">
    <source>
        <dbReference type="EMBL" id="CAL5224556.1"/>
    </source>
</evidence>
<feature type="compositionally biased region" description="Polar residues" evidence="7">
    <location>
        <begin position="787"/>
        <end position="810"/>
    </location>
</feature>